<evidence type="ECO:0000256" key="1">
    <source>
        <dbReference type="ARBA" id="ARBA00004613"/>
    </source>
</evidence>
<reference evidence="3 4" key="1">
    <citation type="journal article" date="2015" name="Int. J. Syst. Evol. Microbiol.">
        <title>Roseomonas oryzae sp. nov., isolated from paddy rhizosphere soil.</title>
        <authorList>
            <person name="Ramaprasad E.V."/>
            <person name="Sasikala Ch."/>
            <person name="Ramana Ch.V."/>
        </authorList>
    </citation>
    <scope>NUCLEOTIDE SEQUENCE [LARGE SCALE GENOMIC DNA]</scope>
    <source>
        <strain evidence="3 4">KCTC 42542</strain>
    </source>
</reference>
<evidence type="ECO:0000256" key="2">
    <source>
        <dbReference type="ARBA" id="ARBA00022525"/>
    </source>
</evidence>
<dbReference type="GO" id="GO:0005509">
    <property type="term" value="F:calcium ion binding"/>
    <property type="evidence" value="ECO:0007669"/>
    <property type="project" value="InterPro"/>
</dbReference>
<accession>A0A5B2TCC6</accession>
<dbReference type="InterPro" id="IPR018511">
    <property type="entry name" value="Hemolysin-typ_Ca-bd_CS"/>
</dbReference>
<dbReference type="SUPFAM" id="SSF51120">
    <property type="entry name" value="beta-Roll"/>
    <property type="match status" value="1"/>
</dbReference>
<comment type="caution">
    <text evidence="3">The sequence shown here is derived from an EMBL/GenBank/DDBJ whole genome shotgun (WGS) entry which is preliminary data.</text>
</comment>
<dbReference type="EMBL" id="VUKA01000010">
    <property type="protein sequence ID" value="KAA2212151.1"/>
    <property type="molecule type" value="Genomic_DNA"/>
</dbReference>
<dbReference type="InterPro" id="IPR050557">
    <property type="entry name" value="RTX_toxin/Mannuronan_C5-epim"/>
</dbReference>
<dbReference type="PROSITE" id="PS00330">
    <property type="entry name" value="HEMOLYSIN_CALCIUM"/>
    <property type="match status" value="3"/>
</dbReference>
<keyword evidence="2" id="KW-0964">Secreted</keyword>
<dbReference type="Proteomes" id="UP000322110">
    <property type="component" value="Unassembled WGS sequence"/>
</dbReference>
<evidence type="ECO:0000313" key="4">
    <source>
        <dbReference type="Proteomes" id="UP000322110"/>
    </source>
</evidence>
<dbReference type="PRINTS" id="PR00313">
    <property type="entry name" value="CABNDNGRPT"/>
</dbReference>
<dbReference type="Gene3D" id="2.150.10.10">
    <property type="entry name" value="Serralysin-like metalloprotease, C-terminal"/>
    <property type="match status" value="2"/>
</dbReference>
<keyword evidence="4" id="KW-1185">Reference proteome</keyword>
<dbReference type="GO" id="GO:0005615">
    <property type="term" value="C:extracellular space"/>
    <property type="evidence" value="ECO:0007669"/>
    <property type="project" value="InterPro"/>
</dbReference>
<dbReference type="InterPro" id="IPR011049">
    <property type="entry name" value="Serralysin-like_metalloprot_C"/>
</dbReference>
<dbReference type="PANTHER" id="PTHR38340">
    <property type="entry name" value="S-LAYER PROTEIN"/>
    <property type="match status" value="1"/>
</dbReference>
<dbReference type="PANTHER" id="PTHR38340:SF1">
    <property type="entry name" value="S-LAYER PROTEIN"/>
    <property type="match status" value="1"/>
</dbReference>
<dbReference type="AlphaFoldDB" id="A0A5B2TCC6"/>
<dbReference type="InterPro" id="IPR001343">
    <property type="entry name" value="Hemolysn_Ca-bd"/>
</dbReference>
<dbReference type="RefSeq" id="WP_149813255.1">
    <property type="nucleotide sequence ID" value="NZ_VUKA01000010.1"/>
</dbReference>
<proteinExistence type="predicted"/>
<name>A0A5B2TCC6_9PROT</name>
<comment type="subcellular location">
    <subcellularLocation>
        <location evidence="1">Secreted</location>
    </subcellularLocation>
</comment>
<dbReference type="Pfam" id="PF00353">
    <property type="entry name" value="HemolysinCabind"/>
    <property type="match status" value="3"/>
</dbReference>
<sequence>MPIVYGSAKADNINLSTRTADYTIYGDGLHDYSAQPANNTIRSGSGHDTIYAGYGSDFVQSGGGNDTIFGYGADGLTGGASSAYAEHDGDDLLDGGAGNDTIFGGGGNDQLLGGAGDDVLHGEFGTDGINGGDGNDIISGGYGTDYLRGGAGSDIFAYAYSYNGAASDANGGRDVIRDFQSGTDKIDLSGYFIAPADLTFTQTARGLLLSFPAVYETGEILLEGVSGVRAGDIVFG</sequence>
<organism evidence="3 4">
    <name type="scientific">Teichococcus oryzae</name>
    <dbReference type="NCBI Taxonomy" id="1608942"/>
    <lineage>
        <taxon>Bacteria</taxon>
        <taxon>Pseudomonadati</taxon>
        <taxon>Pseudomonadota</taxon>
        <taxon>Alphaproteobacteria</taxon>
        <taxon>Acetobacterales</taxon>
        <taxon>Roseomonadaceae</taxon>
        <taxon>Roseomonas</taxon>
    </lineage>
</organism>
<evidence type="ECO:0000313" key="3">
    <source>
        <dbReference type="EMBL" id="KAA2212151.1"/>
    </source>
</evidence>
<protein>
    <submittedName>
        <fullName evidence="3">Calcium-binding protein</fullName>
    </submittedName>
</protein>
<gene>
    <name evidence="3" type="ORF">F0Q34_16005</name>
</gene>